<accession>A0A2J5HP58</accession>
<sequence length="239" mass="27488">MEPSPQKETPSLQPHAPIMRAAGKDLANKNIPLVEYGSQVQWRCGYPLVLLLIEWAVPDTLLSLASQTLSDHGIPCSPPSTRISERYGQWERAGCIHNLDQVGRSRIYLYPLSFVGLTLQDTVEVTSTFDRTLRVLTPKPRMYMMSLIRLLLNYPIGDSIRLRAHDDLIGFISSYIFRDTPLNTKEDEDDESEEDYQKRVEEAVQYIKTWPWDSTEEKYSTIADCIVRDCRSVRQLSNY</sequence>
<protein>
    <submittedName>
        <fullName evidence="1">Uncharacterized protein</fullName>
    </submittedName>
</protein>
<dbReference type="AlphaFoldDB" id="A0A2J5HP58"/>
<dbReference type="Proteomes" id="UP000235023">
    <property type="component" value="Unassembled WGS sequence"/>
</dbReference>
<organism evidence="1 2">
    <name type="scientific">Aspergillus taichungensis</name>
    <dbReference type="NCBI Taxonomy" id="482145"/>
    <lineage>
        <taxon>Eukaryota</taxon>
        <taxon>Fungi</taxon>
        <taxon>Dikarya</taxon>
        <taxon>Ascomycota</taxon>
        <taxon>Pezizomycotina</taxon>
        <taxon>Eurotiomycetes</taxon>
        <taxon>Eurotiomycetidae</taxon>
        <taxon>Eurotiales</taxon>
        <taxon>Aspergillaceae</taxon>
        <taxon>Aspergillus</taxon>
        <taxon>Aspergillus subgen. Circumdati</taxon>
    </lineage>
</organism>
<dbReference type="OrthoDB" id="4202165at2759"/>
<evidence type="ECO:0000313" key="2">
    <source>
        <dbReference type="Proteomes" id="UP000235023"/>
    </source>
</evidence>
<evidence type="ECO:0000313" key="1">
    <source>
        <dbReference type="EMBL" id="PLN79010.1"/>
    </source>
</evidence>
<keyword evidence="2" id="KW-1185">Reference proteome</keyword>
<dbReference type="EMBL" id="KZ559567">
    <property type="protein sequence ID" value="PLN79010.1"/>
    <property type="molecule type" value="Genomic_DNA"/>
</dbReference>
<proteinExistence type="predicted"/>
<gene>
    <name evidence="1" type="ORF">BDW42DRAFT_173823</name>
</gene>
<reference evidence="2" key="1">
    <citation type="submission" date="2017-12" db="EMBL/GenBank/DDBJ databases">
        <authorList>
            <consortium name="DOE Joint Genome Institute"/>
            <person name="Mondo S.J."/>
            <person name="Kjaerbolling I."/>
            <person name="Vesth T.C."/>
            <person name="Frisvad J.C."/>
            <person name="Nybo J.L."/>
            <person name="Theobald S."/>
            <person name="Kuo A."/>
            <person name="Bowyer P."/>
            <person name="Matsuda Y."/>
            <person name="Lyhne E.K."/>
            <person name="Kogle M.E."/>
            <person name="Clum A."/>
            <person name="Lipzen A."/>
            <person name="Salamov A."/>
            <person name="Ngan C.Y."/>
            <person name="Daum C."/>
            <person name="Chiniquy J."/>
            <person name="Barry K."/>
            <person name="LaButti K."/>
            <person name="Haridas S."/>
            <person name="Simmons B.A."/>
            <person name="Magnuson J.K."/>
            <person name="Mortensen U.H."/>
            <person name="Larsen T.O."/>
            <person name="Grigoriev I.V."/>
            <person name="Baker S.E."/>
            <person name="Andersen M.R."/>
            <person name="Nordberg H.P."/>
            <person name="Cantor M.N."/>
            <person name="Hua S.X."/>
        </authorList>
    </citation>
    <scope>NUCLEOTIDE SEQUENCE [LARGE SCALE GENOMIC DNA]</scope>
    <source>
        <strain evidence="2">IBT 19404</strain>
    </source>
</reference>
<name>A0A2J5HP58_9EURO</name>